<evidence type="ECO:0000313" key="5">
    <source>
        <dbReference type="Proteomes" id="UP000663861"/>
    </source>
</evidence>
<dbReference type="PANTHER" id="PTHR11360:SF287">
    <property type="entry name" value="MFS MONOCARBOXYLATE TRANSPORTER"/>
    <property type="match status" value="1"/>
</dbReference>
<comment type="subcellular location">
    <subcellularLocation>
        <location evidence="1">Membrane</location>
        <topology evidence="1">Multi-pass membrane protein</topology>
    </subcellularLocation>
</comment>
<sequence length="350" mass="38807">MDTTSENIELGALNNIKPRSECRATTIRNPPGPSTLDDRFPHADFVLGTNASELPPVDTGFGAWSFVASAFVLDTLIWGFGLIYGVFQEYFIRNKTFGNSSEAALGAVGTISIAMEYASLMILIPVAQQWRHKIPLMMWICLCICCACLVGASFVTQVSKEWCCAYTLLITRRKIYLATNFGTRRLFRDCCRGSLRSNDCLRAYCQLSEWFSARKGLATAIIWGGMGAGGAFYPLVVNYLLTRVGFRWTLRIWAIYMFLVSAASLCFIKPRLPVSRPSGARNVSLLALITKQNWSFTYNPLFICMATTTFIQALAYFPVSLYMSVYTTSLGLPTINGTIVLAVFNLATAV</sequence>
<dbReference type="AlphaFoldDB" id="A0A8H2XKB0"/>
<dbReference type="Pfam" id="PF07690">
    <property type="entry name" value="MFS_1"/>
    <property type="match status" value="1"/>
</dbReference>
<dbReference type="GO" id="GO:0016020">
    <property type="term" value="C:membrane"/>
    <property type="evidence" value="ECO:0007669"/>
    <property type="project" value="UniProtKB-SubCell"/>
</dbReference>
<reference evidence="4" key="1">
    <citation type="submission" date="2021-01" db="EMBL/GenBank/DDBJ databases">
        <authorList>
            <person name="Kaushik A."/>
        </authorList>
    </citation>
    <scope>NUCLEOTIDE SEQUENCE</scope>
    <source>
        <strain evidence="4">AG4-RS23</strain>
    </source>
</reference>
<feature type="transmembrane region" description="Helical" evidence="3">
    <location>
        <begin position="248"/>
        <end position="268"/>
    </location>
</feature>
<dbReference type="PANTHER" id="PTHR11360">
    <property type="entry name" value="MONOCARBOXYLATE TRANSPORTER"/>
    <property type="match status" value="1"/>
</dbReference>
<evidence type="ECO:0008006" key="6">
    <source>
        <dbReference type="Google" id="ProtNLM"/>
    </source>
</evidence>
<evidence type="ECO:0000256" key="3">
    <source>
        <dbReference type="SAM" id="Phobius"/>
    </source>
</evidence>
<feature type="transmembrane region" description="Helical" evidence="3">
    <location>
        <begin position="103"/>
        <end position="124"/>
    </location>
</feature>
<feature type="non-terminal residue" evidence="4">
    <location>
        <position position="1"/>
    </location>
</feature>
<dbReference type="InterPro" id="IPR011701">
    <property type="entry name" value="MFS"/>
</dbReference>
<feature type="transmembrane region" description="Helical" evidence="3">
    <location>
        <begin position="216"/>
        <end position="236"/>
    </location>
</feature>
<dbReference type="InterPro" id="IPR050327">
    <property type="entry name" value="Proton-linked_MCT"/>
</dbReference>
<dbReference type="SUPFAM" id="SSF103473">
    <property type="entry name" value="MFS general substrate transporter"/>
    <property type="match status" value="1"/>
</dbReference>
<dbReference type="Proteomes" id="UP000663861">
    <property type="component" value="Unassembled WGS sequence"/>
</dbReference>
<feature type="transmembrane region" description="Helical" evidence="3">
    <location>
        <begin position="301"/>
        <end position="319"/>
    </location>
</feature>
<keyword evidence="3" id="KW-0472">Membrane</keyword>
<protein>
    <recommendedName>
        <fullName evidence="6">Major facilitator superfamily (MFS) profile domain-containing protein</fullName>
    </recommendedName>
</protein>
<comment type="similarity">
    <text evidence="2">Belongs to the major facilitator superfamily. Monocarboxylate porter (TC 2.A.1.13) family.</text>
</comment>
<feature type="transmembrane region" description="Helical" evidence="3">
    <location>
        <begin position="325"/>
        <end position="347"/>
    </location>
</feature>
<evidence type="ECO:0000256" key="1">
    <source>
        <dbReference type="ARBA" id="ARBA00004141"/>
    </source>
</evidence>
<dbReference type="Gene3D" id="1.20.1250.20">
    <property type="entry name" value="MFS general substrate transporter like domains"/>
    <property type="match status" value="1"/>
</dbReference>
<name>A0A8H2XKB0_9AGAM</name>
<proteinExistence type="inferred from homology"/>
<evidence type="ECO:0000313" key="4">
    <source>
        <dbReference type="EMBL" id="CAE6428862.1"/>
    </source>
</evidence>
<comment type="caution">
    <text evidence="4">The sequence shown here is derived from an EMBL/GenBank/DDBJ whole genome shotgun (WGS) entry which is preliminary data.</text>
</comment>
<keyword evidence="3" id="KW-0812">Transmembrane</keyword>
<dbReference type="GO" id="GO:0022857">
    <property type="term" value="F:transmembrane transporter activity"/>
    <property type="evidence" value="ECO:0007669"/>
    <property type="project" value="InterPro"/>
</dbReference>
<evidence type="ECO:0000256" key="2">
    <source>
        <dbReference type="ARBA" id="ARBA00006727"/>
    </source>
</evidence>
<accession>A0A8H2XKB0</accession>
<gene>
    <name evidence="4" type="ORF">RDB_LOCUS23537</name>
</gene>
<keyword evidence="3" id="KW-1133">Transmembrane helix</keyword>
<dbReference type="EMBL" id="CAJMWY010000339">
    <property type="protein sequence ID" value="CAE6428862.1"/>
    <property type="molecule type" value="Genomic_DNA"/>
</dbReference>
<dbReference type="InterPro" id="IPR036259">
    <property type="entry name" value="MFS_trans_sf"/>
</dbReference>
<organism evidence="4 5">
    <name type="scientific">Rhizoctonia solani</name>
    <dbReference type="NCBI Taxonomy" id="456999"/>
    <lineage>
        <taxon>Eukaryota</taxon>
        <taxon>Fungi</taxon>
        <taxon>Dikarya</taxon>
        <taxon>Basidiomycota</taxon>
        <taxon>Agaricomycotina</taxon>
        <taxon>Agaricomycetes</taxon>
        <taxon>Cantharellales</taxon>
        <taxon>Ceratobasidiaceae</taxon>
        <taxon>Rhizoctonia</taxon>
    </lineage>
</organism>
<feature type="transmembrane region" description="Helical" evidence="3">
    <location>
        <begin position="136"/>
        <end position="155"/>
    </location>
</feature>
<feature type="transmembrane region" description="Helical" evidence="3">
    <location>
        <begin position="63"/>
        <end position="87"/>
    </location>
</feature>